<dbReference type="EMBL" id="CP033433">
    <property type="protein sequence ID" value="AYQ74774.1"/>
    <property type="molecule type" value="Genomic_DNA"/>
</dbReference>
<proteinExistence type="predicted"/>
<keyword evidence="2" id="KW-1185">Reference proteome</keyword>
<dbReference type="RefSeq" id="WP_123042854.1">
    <property type="nucleotide sequence ID" value="NZ_CP033433.1"/>
</dbReference>
<organism evidence="1 2">
    <name type="scientific">Cohnella candidum</name>
    <dbReference type="NCBI Taxonomy" id="2674991"/>
    <lineage>
        <taxon>Bacteria</taxon>
        <taxon>Bacillati</taxon>
        <taxon>Bacillota</taxon>
        <taxon>Bacilli</taxon>
        <taxon>Bacillales</taxon>
        <taxon>Paenibacillaceae</taxon>
        <taxon>Cohnella</taxon>
    </lineage>
</organism>
<evidence type="ECO:0000313" key="2">
    <source>
        <dbReference type="Proteomes" id="UP000269097"/>
    </source>
</evidence>
<sequence length="164" mass="19433">MESIHHSGIHDFDFMLKPMINRNRRRTNALYPEMEGVWGEFEASHTGEKYLDGRVIIDHFEGTYPDGEVRKGMTIRAFDEETQLWSLVWLDNRNPHDFTPLVGRFENGVGQFYQETTTPDGRPMHVRFTWDEITENTARWQQAFSFDGGIHWDTNWIMEFTTKK</sequence>
<gene>
    <name evidence="1" type="ORF">EAV92_20805</name>
</gene>
<protein>
    <submittedName>
        <fullName evidence="1">DUF1579 domain-containing protein</fullName>
    </submittedName>
</protein>
<dbReference type="AlphaFoldDB" id="A0A3G3K2L9"/>
<reference evidence="1 2" key="1">
    <citation type="submission" date="2018-10" db="EMBL/GenBank/DDBJ databases">
        <title>Genome Sequence of Cohnella sp.</title>
        <authorList>
            <person name="Srinivasan S."/>
            <person name="Kim M.K."/>
        </authorList>
    </citation>
    <scope>NUCLEOTIDE SEQUENCE [LARGE SCALE GENOMIC DNA]</scope>
    <source>
        <strain evidence="1 2">18JY8-7</strain>
    </source>
</reference>
<dbReference type="KEGG" id="coh:EAV92_20805"/>
<dbReference type="Proteomes" id="UP000269097">
    <property type="component" value="Chromosome"/>
</dbReference>
<accession>A0A3G3K2L9</accession>
<evidence type="ECO:0000313" key="1">
    <source>
        <dbReference type="EMBL" id="AYQ74774.1"/>
    </source>
</evidence>
<name>A0A3G3K2L9_9BACL</name>